<dbReference type="EMBL" id="VNIQ01000002">
    <property type="protein sequence ID" value="TYQ07014.1"/>
    <property type="molecule type" value="Genomic_DNA"/>
</dbReference>
<reference evidence="2" key="1">
    <citation type="submission" date="2019-07" db="EMBL/GenBank/DDBJ databases">
        <title>Genomic Encyclopedia of Type Strains, Phase IV (KMG-IV): sequencing the most valuable type-strain genomes for metagenomic binning, comparative biology and taxonomic classification.</title>
        <authorList>
            <person name="Goeker M."/>
        </authorList>
    </citation>
    <scope>NUCLEOTIDE SEQUENCE</scope>
    <source>
        <strain evidence="2">DSM 44596</strain>
    </source>
</reference>
<dbReference type="InterPro" id="IPR036388">
    <property type="entry name" value="WH-like_DNA-bd_sf"/>
</dbReference>
<protein>
    <submittedName>
        <fullName evidence="2">DNA-binding CsgD family transcriptional regulator</fullName>
    </submittedName>
</protein>
<comment type="caution">
    <text evidence="2">The sequence shown here is derived from an EMBL/GenBank/DDBJ whole genome shotgun (WGS) entry which is preliminary data.</text>
</comment>
<accession>A0A652YVP9</accession>
<evidence type="ECO:0000259" key="1">
    <source>
        <dbReference type="SMART" id="SM00421"/>
    </source>
</evidence>
<keyword evidence="2" id="KW-0238">DNA-binding</keyword>
<dbReference type="SMART" id="SM00421">
    <property type="entry name" value="HTH_LUXR"/>
    <property type="match status" value="1"/>
</dbReference>
<dbReference type="InterPro" id="IPR000792">
    <property type="entry name" value="Tscrpt_reg_LuxR_C"/>
</dbReference>
<gene>
    <name evidence="2" type="ORF">FNL38_1021158</name>
</gene>
<dbReference type="Gene3D" id="1.10.10.10">
    <property type="entry name" value="Winged helix-like DNA-binding domain superfamily/Winged helix DNA-binding domain"/>
    <property type="match status" value="1"/>
</dbReference>
<organism evidence="2">
    <name type="scientific">Nocardia globerula</name>
    <dbReference type="NCBI Taxonomy" id="1818"/>
    <lineage>
        <taxon>Bacteria</taxon>
        <taxon>Bacillati</taxon>
        <taxon>Actinomycetota</taxon>
        <taxon>Actinomycetes</taxon>
        <taxon>Mycobacteriales</taxon>
        <taxon>Nocardiaceae</taxon>
        <taxon>Nocardia</taxon>
    </lineage>
</organism>
<dbReference type="InterPro" id="IPR016032">
    <property type="entry name" value="Sig_transdc_resp-reg_C-effctor"/>
</dbReference>
<dbReference type="Pfam" id="PF00196">
    <property type="entry name" value="GerE"/>
    <property type="match status" value="1"/>
</dbReference>
<dbReference type="GO" id="GO:0003677">
    <property type="term" value="F:DNA binding"/>
    <property type="evidence" value="ECO:0007669"/>
    <property type="project" value="UniProtKB-KW"/>
</dbReference>
<proteinExistence type="predicted"/>
<dbReference type="AlphaFoldDB" id="A0A652YVP9"/>
<name>A0A652YVP9_NOCGL</name>
<dbReference type="SUPFAM" id="SSF46894">
    <property type="entry name" value="C-terminal effector domain of the bipartite response regulators"/>
    <property type="match status" value="1"/>
</dbReference>
<feature type="domain" description="HTH luxR-type" evidence="1">
    <location>
        <begin position="14"/>
        <end position="71"/>
    </location>
</feature>
<sequence>MTGSPEQPAAPPRDPGLSSREIEVLRHWLKSDSKTVVSAQLLISIGTINTHLMRIRGKYAAVGRRAPTKMSLLARALQDGIITLDEL</sequence>
<evidence type="ECO:0000313" key="2">
    <source>
        <dbReference type="EMBL" id="TYQ07014.1"/>
    </source>
</evidence>
<dbReference type="GO" id="GO:0006355">
    <property type="term" value="P:regulation of DNA-templated transcription"/>
    <property type="evidence" value="ECO:0007669"/>
    <property type="project" value="InterPro"/>
</dbReference>